<sequence length="169" mass="18074">MYRALVPIDTNEERAASQARAVTTLPDAAESVEVVLLHVFDDDERDDDTTPTQLTAGKRAREILEDREIAVRRESAAGDPVDEILDAAEDFRADAIVMGGRKRSRVGALLFGSVSQAVTLGADLPVTITGDDVAGAPTFVCASCGERYYTETEIPKCNSCGGVKVEEAV</sequence>
<dbReference type="PRINTS" id="PR01438">
    <property type="entry name" value="UNVRSLSTRESS"/>
</dbReference>
<evidence type="ECO:0000313" key="4">
    <source>
        <dbReference type="Proteomes" id="UP000199062"/>
    </source>
</evidence>
<keyword evidence="4" id="KW-1185">Reference proteome</keyword>
<dbReference type="EMBL" id="FOZK01000002">
    <property type="protein sequence ID" value="SFR98928.1"/>
    <property type="molecule type" value="Genomic_DNA"/>
</dbReference>
<dbReference type="PANTHER" id="PTHR46268">
    <property type="entry name" value="STRESS RESPONSE PROTEIN NHAX"/>
    <property type="match status" value="1"/>
</dbReference>
<dbReference type="RefSeq" id="WP_089816514.1">
    <property type="nucleotide sequence ID" value="NZ_FOZK01000002.1"/>
</dbReference>
<dbReference type="OrthoDB" id="281037at2157"/>
<dbReference type="Pfam" id="PF00582">
    <property type="entry name" value="Usp"/>
    <property type="match status" value="1"/>
</dbReference>
<evidence type="ECO:0000313" key="3">
    <source>
        <dbReference type="EMBL" id="SFR98928.1"/>
    </source>
</evidence>
<comment type="similarity">
    <text evidence="1">Belongs to the universal stress protein A family.</text>
</comment>
<dbReference type="CDD" id="cd00293">
    <property type="entry name" value="USP-like"/>
    <property type="match status" value="1"/>
</dbReference>
<name>A0A1I6L6R0_9EURY</name>
<gene>
    <name evidence="3" type="ORF">SAMN05216559_2124</name>
</gene>
<dbReference type="InterPro" id="IPR006016">
    <property type="entry name" value="UspA"/>
</dbReference>
<dbReference type="Gene3D" id="3.40.50.620">
    <property type="entry name" value="HUPs"/>
    <property type="match status" value="1"/>
</dbReference>
<feature type="domain" description="UspA" evidence="2">
    <location>
        <begin position="3"/>
        <end position="128"/>
    </location>
</feature>
<protein>
    <submittedName>
        <fullName evidence="3">Nucleotide-binding universal stress protein, UspA family</fullName>
    </submittedName>
</protein>
<dbReference type="InterPro" id="IPR006015">
    <property type="entry name" value="Universal_stress_UspA"/>
</dbReference>
<evidence type="ECO:0000256" key="1">
    <source>
        <dbReference type="ARBA" id="ARBA00008791"/>
    </source>
</evidence>
<organism evidence="3 4">
    <name type="scientific">Halomicrobium zhouii</name>
    <dbReference type="NCBI Taxonomy" id="767519"/>
    <lineage>
        <taxon>Archaea</taxon>
        <taxon>Methanobacteriati</taxon>
        <taxon>Methanobacteriota</taxon>
        <taxon>Stenosarchaea group</taxon>
        <taxon>Halobacteria</taxon>
        <taxon>Halobacteriales</taxon>
        <taxon>Haloarculaceae</taxon>
        <taxon>Halomicrobium</taxon>
    </lineage>
</organism>
<dbReference type="SUPFAM" id="SSF52402">
    <property type="entry name" value="Adenine nucleotide alpha hydrolases-like"/>
    <property type="match status" value="1"/>
</dbReference>
<accession>A0A1I6L6R0</accession>
<proteinExistence type="inferred from homology"/>
<dbReference type="InterPro" id="IPR014729">
    <property type="entry name" value="Rossmann-like_a/b/a_fold"/>
</dbReference>
<evidence type="ECO:0000259" key="2">
    <source>
        <dbReference type="Pfam" id="PF00582"/>
    </source>
</evidence>
<dbReference type="AlphaFoldDB" id="A0A1I6L6R0"/>
<dbReference type="Proteomes" id="UP000199062">
    <property type="component" value="Unassembled WGS sequence"/>
</dbReference>
<dbReference type="PANTHER" id="PTHR46268:SF6">
    <property type="entry name" value="UNIVERSAL STRESS PROTEIN UP12"/>
    <property type="match status" value="1"/>
</dbReference>
<dbReference type="STRING" id="767519.SAMN05216559_2124"/>
<reference evidence="3 4" key="1">
    <citation type="submission" date="2016-10" db="EMBL/GenBank/DDBJ databases">
        <authorList>
            <person name="de Groot N.N."/>
        </authorList>
    </citation>
    <scope>NUCLEOTIDE SEQUENCE [LARGE SCALE GENOMIC DNA]</scope>
    <source>
        <strain evidence="3 4">CGMCC 1.10457</strain>
    </source>
</reference>